<keyword evidence="2" id="KW-0808">Transferase</keyword>
<sequence length="361" mass="39673">MTVKLGDSVSQMGSNIYGDGISWIRGPILGKESSGRVYKAKNRRPKYSCFPPEMAVKSADASSSCALQKEKEVMANLGASPYLIYCFGDETTQGDNGSIAYNLLLEYASGGTLADRIAQSGGGGLPEIEVKMHARSILRGLSHVHEAGYVHCDLKPDNILLVPKTTGGSEIDGAQFTAKIGGFGLTKRGEEHSRKKRKLGGGECWRGSTPMYLSPDSVQEAPCDVWAVGCIVLEMLTGKLPWEGTKEEILEKLGAGQEIPEIPEWISREAKDFIKRCFVRKPSFRFTCGMLLNHTFIDGFDDEDEELEEDVKEDSFCSQLAEENDSEEVGSRYSVSKDIHVRRVKERQQLCPFGLTIPTGV</sequence>
<evidence type="ECO:0000259" key="1">
    <source>
        <dbReference type="PROSITE" id="PS50011"/>
    </source>
</evidence>
<dbReference type="OrthoDB" id="8693905at2759"/>
<dbReference type="GO" id="GO:0005524">
    <property type="term" value="F:ATP binding"/>
    <property type="evidence" value="ECO:0007669"/>
    <property type="project" value="InterPro"/>
</dbReference>
<name>A0A5A7QGI0_STRAF</name>
<dbReference type="Pfam" id="PF00069">
    <property type="entry name" value="Pkinase"/>
    <property type="match status" value="1"/>
</dbReference>
<organism evidence="2 3">
    <name type="scientific">Striga asiatica</name>
    <name type="common">Asiatic witchweed</name>
    <name type="synonym">Buchnera asiatica</name>
    <dbReference type="NCBI Taxonomy" id="4170"/>
    <lineage>
        <taxon>Eukaryota</taxon>
        <taxon>Viridiplantae</taxon>
        <taxon>Streptophyta</taxon>
        <taxon>Embryophyta</taxon>
        <taxon>Tracheophyta</taxon>
        <taxon>Spermatophyta</taxon>
        <taxon>Magnoliopsida</taxon>
        <taxon>eudicotyledons</taxon>
        <taxon>Gunneridae</taxon>
        <taxon>Pentapetalae</taxon>
        <taxon>asterids</taxon>
        <taxon>lamiids</taxon>
        <taxon>Lamiales</taxon>
        <taxon>Orobanchaceae</taxon>
        <taxon>Buchnereae</taxon>
        <taxon>Striga</taxon>
    </lineage>
</organism>
<dbReference type="GO" id="GO:0007165">
    <property type="term" value="P:signal transduction"/>
    <property type="evidence" value="ECO:0007669"/>
    <property type="project" value="TreeGrafter"/>
</dbReference>
<dbReference type="InterPro" id="IPR000719">
    <property type="entry name" value="Prot_kinase_dom"/>
</dbReference>
<keyword evidence="3" id="KW-1185">Reference proteome</keyword>
<dbReference type="Proteomes" id="UP000325081">
    <property type="component" value="Unassembled WGS sequence"/>
</dbReference>
<dbReference type="PROSITE" id="PS50011">
    <property type="entry name" value="PROTEIN_KINASE_DOM"/>
    <property type="match status" value="1"/>
</dbReference>
<dbReference type="Gene3D" id="1.10.510.10">
    <property type="entry name" value="Transferase(Phosphotransferase) domain 1"/>
    <property type="match status" value="1"/>
</dbReference>
<gene>
    <name evidence="2" type="ORF">STAS_20936</name>
</gene>
<dbReference type="SMART" id="SM00220">
    <property type="entry name" value="S_TKc"/>
    <property type="match status" value="1"/>
</dbReference>
<comment type="caution">
    <text evidence="2">The sequence shown here is derived from an EMBL/GenBank/DDBJ whole genome shotgun (WGS) entry which is preliminary data.</text>
</comment>
<dbReference type="PANTHER" id="PTHR48011">
    <property type="entry name" value="CCR4-NOT TRANSCRIPTIONAL COMPLEX SUBUNIT CAF120-RELATED"/>
    <property type="match status" value="1"/>
</dbReference>
<proteinExistence type="predicted"/>
<protein>
    <submittedName>
        <fullName evidence="2">Mitogen-activated protein kinase kinase kinase</fullName>
    </submittedName>
</protein>
<feature type="domain" description="Protein kinase" evidence="1">
    <location>
        <begin position="23"/>
        <end position="297"/>
    </location>
</feature>
<dbReference type="GO" id="GO:0004672">
    <property type="term" value="F:protein kinase activity"/>
    <property type="evidence" value="ECO:0007669"/>
    <property type="project" value="InterPro"/>
</dbReference>
<dbReference type="InterPro" id="IPR011009">
    <property type="entry name" value="Kinase-like_dom_sf"/>
</dbReference>
<keyword evidence="2" id="KW-0418">Kinase</keyword>
<evidence type="ECO:0000313" key="2">
    <source>
        <dbReference type="EMBL" id="GER44046.1"/>
    </source>
</evidence>
<dbReference type="SUPFAM" id="SSF56112">
    <property type="entry name" value="Protein kinase-like (PK-like)"/>
    <property type="match status" value="1"/>
</dbReference>
<dbReference type="PANTHER" id="PTHR48011:SF103">
    <property type="entry name" value="MITOGEN-ACTIVATED PROTEIN KINASE KINASE KINASE YODA-LIKE"/>
    <property type="match status" value="1"/>
</dbReference>
<dbReference type="AlphaFoldDB" id="A0A5A7QGI0"/>
<dbReference type="InterPro" id="IPR008271">
    <property type="entry name" value="Ser/Thr_kinase_AS"/>
</dbReference>
<accession>A0A5A7QGI0</accession>
<dbReference type="PROSITE" id="PS00108">
    <property type="entry name" value="PROTEIN_KINASE_ST"/>
    <property type="match status" value="1"/>
</dbReference>
<evidence type="ECO:0000313" key="3">
    <source>
        <dbReference type="Proteomes" id="UP000325081"/>
    </source>
</evidence>
<dbReference type="EMBL" id="BKCP01006848">
    <property type="protein sequence ID" value="GER44046.1"/>
    <property type="molecule type" value="Genomic_DNA"/>
</dbReference>
<dbReference type="InterPro" id="IPR052751">
    <property type="entry name" value="Plant_MAPKKK"/>
</dbReference>
<reference evidence="3" key="1">
    <citation type="journal article" date="2019" name="Curr. Biol.">
        <title>Genome Sequence of Striga asiatica Provides Insight into the Evolution of Plant Parasitism.</title>
        <authorList>
            <person name="Yoshida S."/>
            <person name="Kim S."/>
            <person name="Wafula E.K."/>
            <person name="Tanskanen J."/>
            <person name="Kim Y.M."/>
            <person name="Honaas L."/>
            <person name="Yang Z."/>
            <person name="Spallek T."/>
            <person name="Conn C.E."/>
            <person name="Ichihashi Y."/>
            <person name="Cheong K."/>
            <person name="Cui S."/>
            <person name="Der J.P."/>
            <person name="Gundlach H."/>
            <person name="Jiao Y."/>
            <person name="Hori C."/>
            <person name="Ishida J.K."/>
            <person name="Kasahara H."/>
            <person name="Kiba T."/>
            <person name="Kim M.S."/>
            <person name="Koo N."/>
            <person name="Laohavisit A."/>
            <person name="Lee Y.H."/>
            <person name="Lumba S."/>
            <person name="McCourt P."/>
            <person name="Mortimer J.C."/>
            <person name="Mutuku J.M."/>
            <person name="Nomura T."/>
            <person name="Sasaki-Sekimoto Y."/>
            <person name="Seto Y."/>
            <person name="Wang Y."/>
            <person name="Wakatake T."/>
            <person name="Sakakibara H."/>
            <person name="Demura T."/>
            <person name="Yamaguchi S."/>
            <person name="Yoneyama K."/>
            <person name="Manabe R.I."/>
            <person name="Nelson D.C."/>
            <person name="Schulman A.H."/>
            <person name="Timko M.P."/>
            <person name="dePamphilis C.W."/>
            <person name="Choi D."/>
            <person name="Shirasu K."/>
        </authorList>
    </citation>
    <scope>NUCLEOTIDE SEQUENCE [LARGE SCALE GENOMIC DNA]</scope>
    <source>
        <strain evidence="3">cv. UVA1</strain>
    </source>
</reference>